<protein>
    <submittedName>
        <fullName evidence="9">Sigma-54-dependent Fis family transcriptional regulator</fullName>
    </submittedName>
</protein>
<dbReference type="GO" id="GO:0006355">
    <property type="term" value="P:regulation of DNA-templated transcription"/>
    <property type="evidence" value="ECO:0007669"/>
    <property type="project" value="InterPro"/>
</dbReference>
<sequence>MSLQGISAKPSLLIVDDDPLITDTLNFVLSRDFEVFVADSRSQVKSLLTQLDTPPQLALVDLGLPPLPHKPDEGFHLISELLGYSPGIKILVLSGQNDETNARHARALGAIDFVGKPCEPAQIKSLLFNALLIQDVERSAETEAPAAENLIVGTSFNLDRLRQQITQYANAPFPVLIEGESGSGKELVAASLHKLSGRTKKPYLALNCAAISPTLVEPTLFGYCKGAFTGATSNRAGYFEDACDGTLFLDEIGELPLELQAKLLRVLENGEFQRVGETQSRFSNARVVTATNRDLRQEIKAGRFRADLYHRLSVFGIAVPPLRELGEDKVRLLEHFREFYAREARVKPFALDNRARQMWEDYHFPGNVRELRNIVIRLTTKCAGQNVTAEQLETELDTDTAFPSEIPLPNDGKALYDTARRHLQTLANFSLDQTMKQWEKSYVEAALNLTHGNLSQAAKILGINRTTLYSRMQTYTNEA</sequence>
<keyword evidence="4" id="KW-0238">DNA-binding</keyword>
<evidence type="ECO:0000256" key="4">
    <source>
        <dbReference type="ARBA" id="ARBA00023125"/>
    </source>
</evidence>
<reference evidence="9 10" key="1">
    <citation type="submission" date="2019-07" db="EMBL/GenBank/DDBJ databases">
        <title>Whole genome shotgun sequence of Thiobacillus plumbophilus NBRC 107929.</title>
        <authorList>
            <person name="Hosoyama A."/>
            <person name="Uohara A."/>
            <person name="Ohji S."/>
            <person name="Ichikawa N."/>
        </authorList>
    </citation>
    <scope>NUCLEOTIDE SEQUENCE [LARGE SCALE GENOMIC DNA]</scope>
    <source>
        <strain evidence="9 10">NBRC 107929</strain>
    </source>
</reference>
<dbReference type="InterPro" id="IPR058031">
    <property type="entry name" value="AAA_lid_NorR"/>
</dbReference>
<dbReference type="RefSeq" id="WP_223264454.1">
    <property type="nucleotide sequence ID" value="NZ_AP021884.1"/>
</dbReference>
<evidence type="ECO:0000256" key="6">
    <source>
        <dbReference type="PROSITE-ProRule" id="PRU00169"/>
    </source>
</evidence>
<dbReference type="Gene3D" id="3.40.50.300">
    <property type="entry name" value="P-loop containing nucleotide triphosphate hydrolases"/>
    <property type="match status" value="1"/>
</dbReference>
<gene>
    <name evidence="9" type="ORF">TPL01_02790</name>
</gene>
<dbReference type="PROSITE" id="PS00688">
    <property type="entry name" value="SIGMA54_INTERACT_3"/>
    <property type="match status" value="1"/>
</dbReference>
<dbReference type="InterPro" id="IPR025944">
    <property type="entry name" value="Sigma_54_int_dom_CS"/>
</dbReference>
<dbReference type="Pfam" id="PF00158">
    <property type="entry name" value="Sigma54_activat"/>
    <property type="match status" value="1"/>
</dbReference>
<feature type="modified residue" description="4-aspartylphosphate" evidence="6">
    <location>
        <position position="61"/>
    </location>
</feature>
<dbReference type="Proteomes" id="UP000321337">
    <property type="component" value="Unassembled WGS sequence"/>
</dbReference>
<dbReference type="FunFam" id="3.40.50.300:FF:000006">
    <property type="entry name" value="DNA-binding transcriptional regulator NtrC"/>
    <property type="match status" value="1"/>
</dbReference>
<keyword evidence="10" id="KW-1185">Reference proteome</keyword>
<dbReference type="Pfam" id="PF25601">
    <property type="entry name" value="AAA_lid_14"/>
    <property type="match status" value="1"/>
</dbReference>
<dbReference type="Pfam" id="PF00072">
    <property type="entry name" value="Response_reg"/>
    <property type="match status" value="1"/>
</dbReference>
<dbReference type="SMART" id="SM00448">
    <property type="entry name" value="REC"/>
    <property type="match status" value="1"/>
</dbReference>
<evidence type="ECO:0000256" key="3">
    <source>
        <dbReference type="ARBA" id="ARBA00023015"/>
    </source>
</evidence>
<dbReference type="GO" id="GO:0000160">
    <property type="term" value="P:phosphorelay signal transduction system"/>
    <property type="evidence" value="ECO:0007669"/>
    <property type="project" value="InterPro"/>
</dbReference>
<evidence type="ECO:0000256" key="2">
    <source>
        <dbReference type="ARBA" id="ARBA00022840"/>
    </source>
</evidence>
<organism evidence="9 10">
    <name type="scientific">Sulfuriferula plumbiphila</name>
    <dbReference type="NCBI Taxonomy" id="171865"/>
    <lineage>
        <taxon>Bacteria</taxon>
        <taxon>Pseudomonadati</taxon>
        <taxon>Pseudomonadota</taxon>
        <taxon>Betaproteobacteria</taxon>
        <taxon>Nitrosomonadales</taxon>
        <taxon>Sulfuricellaceae</taxon>
        <taxon>Sulfuriferula</taxon>
    </lineage>
</organism>
<feature type="domain" description="Sigma-54 factor interaction" evidence="7">
    <location>
        <begin position="151"/>
        <end position="380"/>
    </location>
</feature>
<evidence type="ECO:0000259" key="8">
    <source>
        <dbReference type="PROSITE" id="PS50110"/>
    </source>
</evidence>
<evidence type="ECO:0000313" key="10">
    <source>
        <dbReference type="Proteomes" id="UP000321337"/>
    </source>
</evidence>
<dbReference type="Gene3D" id="1.10.10.60">
    <property type="entry name" value="Homeodomain-like"/>
    <property type="match status" value="1"/>
</dbReference>
<dbReference type="PROSITE" id="PS50110">
    <property type="entry name" value="RESPONSE_REGULATORY"/>
    <property type="match status" value="1"/>
</dbReference>
<dbReference type="InterPro" id="IPR025662">
    <property type="entry name" value="Sigma_54_int_dom_ATP-bd_1"/>
</dbReference>
<dbReference type="Gene3D" id="1.10.8.60">
    <property type="match status" value="1"/>
</dbReference>
<evidence type="ECO:0000256" key="5">
    <source>
        <dbReference type="ARBA" id="ARBA00023163"/>
    </source>
</evidence>
<name>A0A512L4M1_9PROT</name>
<dbReference type="PRINTS" id="PR01590">
    <property type="entry name" value="HTHFIS"/>
</dbReference>
<evidence type="ECO:0000313" key="9">
    <source>
        <dbReference type="EMBL" id="GEP29141.1"/>
    </source>
</evidence>
<comment type="caution">
    <text evidence="9">The sequence shown here is derived from an EMBL/GenBank/DDBJ whole genome shotgun (WGS) entry which is preliminary data.</text>
</comment>
<dbReference type="InterPro" id="IPR011006">
    <property type="entry name" value="CheY-like_superfamily"/>
</dbReference>
<accession>A0A512L4M1</accession>
<dbReference type="PROSITE" id="PS50045">
    <property type="entry name" value="SIGMA54_INTERACT_4"/>
    <property type="match status" value="1"/>
</dbReference>
<dbReference type="SUPFAM" id="SSF52172">
    <property type="entry name" value="CheY-like"/>
    <property type="match status" value="1"/>
</dbReference>
<dbReference type="GO" id="GO:0005524">
    <property type="term" value="F:ATP binding"/>
    <property type="evidence" value="ECO:0007669"/>
    <property type="project" value="UniProtKB-KW"/>
</dbReference>
<dbReference type="InterPro" id="IPR001789">
    <property type="entry name" value="Sig_transdc_resp-reg_receiver"/>
</dbReference>
<dbReference type="CDD" id="cd00156">
    <property type="entry name" value="REC"/>
    <property type="match status" value="1"/>
</dbReference>
<dbReference type="InterPro" id="IPR003593">
    <property type="entry name" value="AAA+_ATPase"/>
</dbReference>
<evidence type="ECO:0000259" key="7">
    <source>
        <dbReference type="PROSITE" id="PS50045"/>
    </source>
</evidence>
<dbReference type="SUPFAM" id="SSF52540">
    <property type="entry name" value="P-loop containing nucleoside triphosphate hydrolases"/>
    <property type="match status" value="1"/>
</dbReference>
<evidence type="ECO:0000256" key="1">
    <source>
        <dbReference type="ARBA" id="ARBA00022741"/>
    </source>
</evidence>
<feature type="domain" description="Response regulatory" evidence="8">
    <location>
        <begin position="11"/>
        <end position="131"/>
    </location>
</feature>
<dbReference type="Gene3D" id="3.40.50.2300">
    <property type="match status" value="1"/>
</dbReference>
<keyword evidence="5" id="KW-0804">Transcription</keyword>
<dbReference type="GO" id="GO:0043565">
    <property type="term" value="F:sequence-specific DNA binding"/>
    <property type="evidence" value="ECO:0007669"/>
    <property type="project" value="InterPro"/>
</dbReference>
<keyword evidence="3" id="KW-0805">Transcription regulation</keyword>
<dbReference type="AlphaFoldDB" id="A0A512L4M1"/>
<dbReference type="InterPro" id="IPR002197">
    <property type="entry name" value="HTH_Fis"/>
</dbReference>
<dbReference type="EMBL" id="BKAD01000003">
    <property type="protein sequence ID" value="GEP29141.1"/>
    <property type="molecule type" value="Genomic_DNA"/>
</dbReference>
<dbReference type="InterPro" id="IPR027417">
    <property type="entry name" value="P-loop_NTPase"/>
</dbReference>
<dbReference type="PANTHER" id="PTHR32071:SF117">
    <property type="entry name" value="PTS-DEPENDENT DIHYDROXYACETONE KINASE OPERON REGULATORY PROTEIN-RELATED"/>
    <property type="match status" value="1"/>
</dbReference>
<keyword evidence="2" id="KW-0067">ATP-binding</keyword>
<proteinExistence type="predicted"/>
<dbReference type="InterPro" id="IPR009057">
    <property type="entry name" value="Homeodomain-like_sf"/>
</dbReference>
<dbReference type="SUPFAM" id="SSF46689">
    <property type="entry name" value="Homeodomain-like"/>
    <property type="match status" value="1"/>
</dbReference>
<dbReference type="Pfam" id="PF02954">
    <property type="entry name" value="HTH_8"/>
    <property type="match status" value="1"/>
</dbReference>
<dbReference type="PANTHER" id="PTHR32071">
    <property type="entry name" value="TRANSCRIPTIONAL REGULATORY PROTEIN"/>
    <property type="match status" value="1"/>
</dbReference>
<dbReference type="InterPro" id="IPR002078">
    <property type="entry name" value="Sigma_54_int"/>
</dbReference>
<dbReference type="PROSITE" id="PS00675">
    <property type="entry name" value="SIGMA54_INTERACT_1"/>
    <property type="match status" value="1"/>
</dbReference>
<keyword evidence="1" id="KW-0547">Nucleotide-binding</keyword>
<keyword evidence="6" id="KW-0597">Phosphoprotein</keyword>
<dbReference type="CDD" id="cd00009">
    <property type="entry name" value="AAA"/>
    <property type="match status" value="1"/>
</dbReference>
<dbReference type="SMART" id="SM00382">
    <property type="entry name" value="AAA"/>
    <property type="match status" value="1"/>
</dbReference>